<name>A0A8C5PUS1_9ANUR</name>
<reference evidence="3" key="2">
    <citation type="submission" date="2025-09" db="UniProtKB">
        <authorList>
            <consortium name="Ensembl"/>
        </authorList>
    </citation>
    <scope>IDENTIFICATION</scope>
</reference>
<protein>
    <recommendedName>
        <fullName evidence="2">Peptidase A2 domain-containing protein</fullName>
    </recommendedName>
</protein>
<dbReference type="GeneTree" id="ENSGT01060000249793"/>
<dbReference type="InterPro" id="IPR043502">
    <property type="entry name" value="DNA/RNA_pol_sf"/>
</dbReference>
<dbReference type="SUPFAM" id="SSF50630">
    <property type="entry name" value="Acid proteases"/>
    <property type="match status" value="1"/>
</dbReference>
<dbReference type="SUPFAM" id="SSF56672">
    <property type="entry name" value="DNA/RNA polymerases"/>
    <property type="match status" value="1"/>
</dbReference>
<dbReference type="OrthoDB" id="6513643at2759"/>
<dbReference type="PROSITE" id="PS50175">
    <property type="entry name" value="ASP_PROT_RETROV"/>
    <property type="match status" value="1"/>
</dbReference>
<accession>A0A8C5PUS1</accession>
<dbReference type="Gene3D" id="3.10.10.10">
    <property type="entry name" value="HIV Type 1 Reverse Transcriptase, subunit A, domain 1"/>
    <property type="match status" value="1"/>
</dbReference>
<dbReference type="PANTHER" id="PTHR33064:SF29">
    <property type="entry name" value="PEPTIDASE A2 DOMAIN-CONTAINING PROTEIN-RELATED"/>
    <property type="match status" value="1"/>
</dbReference>
<evidence type="ECO:0000313" key="4">
    <source>
        <dbReference type="Proteomes" id="UP000694569"/>
    </source>
</evidence>
<dbReference type="InterPro" id="IPR001995">
    <property type="entry name" value="Peptidase_A2_cat"/>
</dbReference>
<sequence>MRVGDDDEIFMVDTGAEYAVAAQPIAPPAGGEADIVSVMGVSVKYPFLASRMCSLRGHNVEHKFLYMPECPIQLLSRDFLSKLQAQIMFLPGGHSRLDLPESGSSTRQHNSATSDLQPSKIALVMLREEEWRSIPPTPVAPDPLVLLLGSPGVWAEDSPPGLAVNIPPVYVDLKPGAVPVALRPYHIPQKAKQNIQTHLQRLKDHGILKFCVSPWNTPLLPGISPSARFKSSQLSNRKFAPRCPQPVQFTGGYTRKTEYYTVLDLKDAFFCIHLTP</sequence>
<dbReference type="InterPro" id="IPR051320">
    <property type="entry name" value="Viral_Replic_Matur_Polypro"/>
</dbReference>
<evidence type="ECO:0000256" key="1">
    <source>
        <dbReference type="ARBA" id="ARBA00022801"/>
    </source>
</evidence>
<dbReference type="Gene3D" id="3.30.70.270">
    <property type="match status" value="1"/>
</dbReference>
<organism evidence="3 4">
    <name type="scientific">Leptobrachium leishanense</name>
    <name type="common">Leishan spiny toad</name>
    <dbReference type="NCBI Taxonomy" id="445787"/>
    <lineage>
        <taxon>Eukaryota</taxon>
        <taxon>Metazoa</taxon>
        <taxon>Chordata</taxon>
        <taxon>Craniata</taxon>
        <taxon>Vertebrata</taxon>
        <taxon>Euteleostomi</taxon>
        <taxon>Amphibia</taxon>
        <taxon>Batrachia</taxon>
        <taxon>Anura</taxon>
        <taxon>Pelobatoidea</taxon>
        <taxon>Megophryidae</taxon>
        <taxon>Leptobrachium</taxon>
    </lineage>
</organism>
<feature type="domain" description="Peptidase A2" evidence="2">
    <location>
        <begin position="8"/>
        <end position="79"/>
    </location>
</feature>
<keyword evidence="1" id="KW-0378">Hydrolase</keyword>
<evidence type="ECO:0000259" key="2">
    <source>
        <dbReference type="PROSITE" id="PS50175"/>
    </source>
</evidence>
<dbReference type="InterPro" id="IPR021109">
    <property type="entry name" value="Peptidase_aspartic_dom_sf"/>
</dbReference>
<dbReference type="Proteomes" id="UP000694569">
    <property type="component" value="Unplaced"/>
</dbReference>
<dbReference type="AlphaFoldDB" id="A0A8C5PUS1"/>
<dbReference type="PANTHER" id="PTHR33064">
    <property type="entry name" value="POL PROTEIN"/>
    <property type="match status" value="1"/>
</dbReference>
<dbReference type="GO" id="GO:0006508">
    <property type="term" value="P:proteolysis"/>
    <property type="evidence" value="ECO:0007669"/>
    <property type="project" value="InterPro"/>
</dbReference>
<proteinExistence type="predicted"/>
<dbReference type="Ensembl" id="ENSLLET00000029370.1">
    <property type="protein sequence ID" value="ENSLLEP00000028266.1"/>
    <property type="gene ID" value="ENSLLEG00000017980.1"/>
</dbReference>
<evidence type="ECO:0000313" key="3">
    <source>
        <dbReference type="Ensembl" id="ENSLLEP00000028266.1"/>
    </source>
</evidence>
<dbReference type="Gene3D" id="2.40.70.10">
    <property type="entry name" value="Acid Proteases"/>
    <property type="match status" value="1"/>
</dbReference>
<dbReference type="Pfam" id="PF00077">
    <property type="entry name" value="RVP"/>
    <property type="match status" value="1"/>
</dbReference>
<dbReference type="InterPro" id="IPR018061">
    <property type="entry name" value="Retropepsins"/>
</dbReference>
<dbReference type="GO" id="GO:0004190">
    <property type="term" value="F:aspartic-type endopeptidase activity"/>
    <property type="evidence" value="ECO:0007669"/>
    <property type="project" value="InterPro"/>
</dbReference>
<reference evidence="3" key="1">
    <citation type="submission" date="2025-08" db="UniProtKB">
        <authorList>
            <consortium name="Ensembl"/>
        </authorList>
    </citation>
    <scope>IDENTIFICATION</scope>
</reference>
<keyword evidence="4" id="KW-1185">Reference proteome</keyword>
<dbReference type="InterPro" id="IPR043128">
    <property type="entry name" value="Rev_trsase/Diguanyl_cyclase"/>
</dbReference>